<evidence type="ECO:0000256" key="11">
    <source>
        <dbReference type="SAM" id="SignalP"/>
    </source>
</evidence>
<dbReference type="Proteomes" id="UP000007648">
    <property type="component" value="Unassembled WGS sequence"/>
</dbReference>
<dbReference type="AlphaFoldDB" id="G3VN93"/>
<dbReference type="InterPro" id="IPR051077">
    <property type="entry name" value="Ca-dependent_lectin"/>
</dbReference>
<feature type="region of interest" description="Disordered" evidence="10">
    <location>
        <begin position="45"/>
        <end position="97"/>
    </location>
</feature>
<dbReference type="InterPro" id="IPR008160">
    <property type="entry name" value="Collagen"/>
</dbReference>
<evidence type="ECO:0000256" key="1">
    <source>
        <dbReference type="ARBA" id="ARBA00007899"/>
    </source>
</evidence>
<dbReference type="SMART" id="SM00034">
    <property type="entry name" value="CLECT"/>
    <property type="match status" value="1"/>
</dbReference>
<evidence type="ECO:0000256" key="7">
    <source>
        <dbReference type="ARBA" id="ARBA00023119"/>
    </source>
</evidence>
<feature type="compositionally biased region" description="Basic and acidic residues" evidence="10">
    <location>
        <begin position="47"/>
        <end position="59"/>
    </location>
</feature>
<dbReference type="InterPro" id="IPR001304">
    <property type="entry name" value="C-type_lectin-like"/>
</dbReference>
<reference evidence="13 14" key="1">
    <citation type="journal article" date="2011" name="Proc. Natl. Acad. Sci. U.S.A.">
        <title>Genetic diversity and population structure of the endangered marsupial Sarcophilus harrisii (Tasmanian devil).</title>
        <authorList>
            <person name="Miller W."/>
            <person name="Hayes V.M."/>
            <person name="Ratan A."/>
            <person name="Petersen D.C."/>
            <person name="Wittekindt N.E."/>
            <person name="Miller J."/>
            <person name="Walenz B."/>
            <person name="Knight J."/>
            <person name="Qi J."/>
            <person name="Zhao F."/>
            <person name="Wang Q."/>
            <person name="Bedoya-Reina O.C."/>
            <person name="Katiyar N."/>
            <person name="Tomsho L.P."/>
            <person name="Kasson L.M."/>
            <person name="Hardie R.A."/>
            <person name="Woodbridge P."/>
            <person name="Tindall E.A."/>
            <person name="Bertelsen M.F."/>
            <person name="Dixon D."/>
            <person name="Pyecroft S."/>
            <person name="Helgen K.M."/>
            <person name="Lesk A.M."/>
            <person name="Pringle T.H."/>
            <person name="Patterson N."/>
            <person name="Zhang Y."/>
            <person name="Kreiss A."/>
            <person name="Woods G.M."/>
            <person name="Jones M.E."/>
            <person name="Schuster S.C."/>
        </authorList>
    </citation>
    <scope>NUCLEOTIDE SEQUENCE [LARGE SCALE GENOMIC DNA]</scope>
</reference>
<dbReference type="SUPFAM" id="SSF56436">
    <property type="entry name" value="C-type lectin-like"/>
    <property type="match status" value="1"/>
</dbReference>
<evidence type="ECO:0000313" key="13">
    <source>
        <dbReference type="Ensembl" id="ENSSHAP00000004648.2"/>
    </source>
</evidence>
<dbReference type="GO" id="GO:0005581">
    <property type="term" value="C:collagen trimer"/>
    <property type="evidence" value="ECO:0007669"/>
    <property type="project" value="UniProtKB-KW"/>
</dbReference>
<feature type="signal peptide" evidence="11">
    <location>
        <begin position="1"/>
        <end position="15"/>
    </location>
</feature>
<dbReference type="PANTHER" id="PTHR24024:SF15">
    <property type="entry name" value="PULMONARY SURFACTANT-ASSOCIATED PROTEIN D"/>
    <property type="match status" value="1"/>
</dbReference>
<dbReference type="GO" id="GO:0030246">
    <property type="term" value="F:carbohydrate binding"/>
    <property type="evidence" value="ECO:0007669"/>
    <property type="project" value="UniProtKB-KW"/>
</dbReference>
<evidence type="ECO:0000256" key="9">
    <source>
        <dbReference type="ARBA" id="ARBA00023278"/>
    </source>
</evidence>
<accession>G3VN93</accession>
<dbReference type="eggNOG" id="KOG4297">
    <property type="taxonomic scope" value="Eukaryota"/>
</dbReference>
<evidence type="ECO:0000256" key="6">
    <source>
        <dbReference type="ARBA" id="ARBA00022837"/>
    </source>
</evidence>
<keyword evidence="8" id="KW-1015">Disulfide bond</keyword>
<keyword evidence="6" id="KW-0106">Calcium</keyword>
<reference evidence="13" key="2">
    <citation type="submission" date="2025-08" db="UniProtKB">
        <authorList>
            <consortium name="Ensembl"/>
        </authorList>
    </citation>
    <scope>IDENTIFICATION</scope>
</reference>
<dbReference type="InterPro" id="IPR015097">
    <property type="entry name" value="Surfac_D-trimer"/>
</dbReference>
<dbReference type="HOGENOM" id="CLU_049894_3_0_1"/>
<evidence type="ECO:0000313" key="14">
    <source>
        <dbReference type="Proteomes" id="UP000007648"/>
    </source>
</evidence>
<sequence>ISLFNWVIFTPILVAQDEELTPSCKKEVSNACALVTCGPVENGLPGRDGKVGPKGEKGDPGLPGPRGPPGLIGNTGPIGPKGDKGSPGDPGSKGNAGERGEYLDGKIFFSSLIFSCVFSLVALFPSGRAVGKKIFKTTGFKGNFEEAMKSCKTAGGIVASPRNKAENKAVQEIVSTYKELAFLGMTDTKTEGKFIYPAGEPLGYSNWNSKEPNNKGGGENCIEIFSDGKWNDKPCEEPHLIICEFSLEEM</sequence>
<dbReference type="Ensembl" id="ENSSHAT00000004696.2">
    <property type="protein sequence ID" value="ENSSHAP00000004648.2"/>
    <property type="gene ID" value="ENSSHAG00000004085.2"/>
</dbReference>
<dbReference type="InterPro" id="IPR018378">
    <property type="entry name" value="C-type_lectin_CS"/>
</dbReference>
<keyword evidence="14" id="KW-1185">Reference proteome</keyword>
<dbReference type="Pfam" id="PF01391">
    <property type="entry name" value="Collagen"/>
    <property type="match status" value="1"/>
</dbReference>
<dbReference type="InterPro" id="IPR016187">
    <property type="entry name" value="CTDL_fold"/>
</dbReference>
<dbReference type="InParanoid" id="G3VN93"/>
<reference evidence="13" key="3">
    <citation type="submission" date="2025-09" db="UniProtKB">
        <authorList>
            <consortium name="Ensembl"/>
        </authorList>
    </citation>
    <scope>IDENTIFICATION</scope>
</reference>
<evidence type="ECO:0000256" key="8">
    <source>
        <dbReference type="ARBA" id="ARBA00023157"/>
    </source>
</evidence>
<dbReference type="FunFam" id="3.10.100.10:FF:000045">
    <property type="entry name" value="Pulmonary surfactant-associated protein D"/>
    <property type="match status" value="1"/>
</dbReference>
<proteinExistence type="inferred from homology"/>
<comment type="similarity">
    <text evidence="1">Belongs to the SFTPD family.</text>
</comment>
<dbReference type="Gene3D" id="3.10.100.10">
    <property type="entry name" value="Mannose-Binding Protein A, subunit A"/>
    <property type="match status" value="1"/>
</dbReference>
<name>G3VN93_SARHA</name>
<evidence type="ECO:0000256" key="4">
    <source>
        <dbReference type="ARBA" id="ARBA00022734"/>
    </source>
</evidence>
<dbReference type="PANTHER" id="PTHR24024">
    <property type="entry name" value="PULMONARY SURFACTANT-ASSOCIATED PROTEIN A"/>
    <property type="match status" value="1"/>
</dbReference>
<dbReference type="GO" id="GO:0005771">
    <property type="term" value="C:multivesicular body"/>
    <property type="evidence" value="ECO:0007669"/>
    <property type="project" value="TreeGrafter"/>
</dbReference>
<dbReference type="GeneTree" id="ENSGT00940000155748"/>
<dbReference type="Pfam" id="PF00059">
    <property type="entry name" value="Lectin_C"/>
    <property type="match status" value="1"/>
</dbReference>
<feature type="chain" id="PRO_5029902660" description="C-type lectin domain-containing protein" evidence="11">
    <location>
        <begin position="16"/>
        <end position="250"/>
    </location>
</feature>
<dbReference type="GO" id="GO:0005615">
    <property type="term" value="C:extracellular space"/>
    <property type="evidence" value="ECO:0007669"/>
    <property type="project" value="TreeGrafter"/>
</dbReference>
<feature type="domain" description="C-type lectin" evidence="12">
    <location>
        <begin position="143"/>
        <end position="244"/>
    </location>
</feature>
<evidence type="ECO:0000259" key="12">
    <source>
        <dbReference type="PROSITE" id="PS50041"/>
    </source>
</evidence>
<dbReference type="STRING" id="9305.ENSSHAP00000004648"/>
<comment type="subunit">
    <text evidence="2">Oligomeric complex of 4 set of homotrimers.</text>
</comment>
<keyword evidence="5" id="KW-0677">Repeat</keyword>
<evidence type="ECO:0000256" key="5">
    <source>
        <dbReference type="ARBA" id="ARBA00022737"/>
    </source>
</evidence>
<keyword evidence="4" id="KW-0430">Lectin</keyword>
<evidence type="ECO:0000256" key="2">
    <source>
        <dbReference type="ARBA" id="ARBA00011267"/>
    </source>
</evidence>
<keyword evidence="3 11" id="KW-0732">Signal</keyword>
<dbReference type="InterPro" id="IPR016186">
    <property type="entry name" value="C-type_lectin-like/link_sf"/>
</dbReference>
<dbReference type="PROSITE" id="PS00615">
    <property type="entry name" value="C_TYPE_LECTIN_1"/>
    <property type="match status" value="1"/>
</dbReference>
<dbReference type="Pfam" id="PF09006">
    <property type="entry name" value="Surfac_D-trimer"/>
    <property type="match status" value="1"/>
</dbReference>
<dbReference type="PROSITE" id="PS50041">
    <property type="entry name" value="C_TYPE_LECTIN_2"/>
    <property type="match status" value="1"/>
</dbReference>
<evidence type="ECO:0000256" key="3">
    <source>
        <dbReference type="ARBA" id="ARBA00022729"/>
    </source>
</evidence>
<keyword evidence="7" id="KW-0176">Collagen</keyword>
<protein>
    <recommendedName>
        <fullName evidence="12">C-type lectin domain-containing protein</fullName>
    </recommendedName>
</protein>
<organism evidence="13 14">
    <name type="scientific">Sarcophilus harrisii</name>
    <name type="common">Tasmanian devil</name>
    <name type="synonym">Sarcophilus laniarius</name>
    <dbReference type="NCBI Taxonomy" id="9305"/>
    <lineage>
        <taxon>Eukaryota</taxon>
        <taxon>Metazoa</taxon>
        <taxon>Chordata</taxon>
        <taxon>Craniata</taxon>
        <taxon>Vertebrata</taxon>
        <taxon>Euteleostomi</taxon>
        <taxon>Mammalia</taxon>
        <taxon>Metatheria</taxon>
        <taxon>Dasyuromorphia</taxon>
        <taxon>Dasyuridae</taxon>
        <taxon>Sarcophilus</taxon>
    </lineage>
</organism>
<keyword evidence="9" id="KW-0379">Hydroxylation</keyword>
<evidence type="ECO:0000256" key="10">
    <source>
        <dbReference type="SAM" id="MobiDB-lite"/>
    </source>
</evidence>